<dbReference type="GO" id="GO:0000155">
    <property type="term" value="F:phosphorelay sensor kinase activity"/>
    <property type="evidence" value="ECO:0007669"/>
    <property type="project" value="InterPro"/>
</dbReference>
<protein>
    <recommendedName>
        <fullName evidence="2">histidine kinase</fullName>
        <ecNumber evidence="2">2.7.13.3</ecNumber>
    </recommendedName>
</protein>
<keyword evidence="9" id="KW-1133">Transmembrane helix</keyword>
<comment type="catalytic activity">
    <reaction evidence="1">
        <text>ATP + protein L-histidine = ADP + protein N-phospho-L-histidine.</text>
        <dbReference type="EC" id="2.7.13.3"/>
    </reaction>
</comment>
<keyword evidence="3" id="KW-0597">Phosphoprotein</keyword>
<feature type="transmembrane region" description="Helical" evidence="9">
    <location>
        <begin position="92"/>
        <end position="113"/>
    </location>
</feature>
<sequence>MNSRATIPILTAVAGGVSLTATAAVWASGHFYKEGSSAEGTLTLVEAAVLGTLTLLTVRYPGNSHRSAIAACLAGFAAPSLLLRYGNPDGTLLAAFGAWSFLTALAVVVGLYLRMLDERRDRAVAETRREQRLELARDLHDFVAHDVSEILAQAQAGQIHAEREAATASAGALQIIEQSAQRALESMDRTLRMLHTAPAVALPSLNELPDLVERFGASGNAQVDLDLVPDLDAPREVGATAYRVVVEALTNVRRHAADASRVTISVARVDGRSLEVSVVDDGRGGAKGALGRRGGLGLPGLQERVAILGGSLDAGPVQPRGWRVVAVLPLNGR</sequence>
<dbReference type="AlphaFoldDB" id="A0A939P5V6"/>
<keyword evidence="7" id="KW-0067">ATP-binding</keyword>
<evidence type="ECO:0000256" key="9">
    <source>
        <dbReference type="SAM" id="Phobius"/>
    </source>
</evidence>
<feature type="chain" id="PRO_5037804121" description="histidine kinase" evidence="10">
    <location>
        <begin position="24"/>
        <end position="333"/>
    </location>
</feature>
<feature type="domain" description="Histidine kinase/HSP90-like ATPase" evidence="11">
    <location>
        <begin position="241"/>
        <end position="331"/>
    </location>
</feature>
<keyword evidence="9" id="KW-0472">Membrane</keyword>
<dbReference type="GO" id="GO:0005524">
    <property type="term" value="F:ATP binding"/>
    <property type="evidence" value="ECO:0007669"/>
    <property type="project" value="UniProtKB-KW"/>
</dbReference>
<dbReference type="SUPFAM" id="SSF55874">
    <property type="entry name" value="ATPase domain of HSP90 chaperone/DNA topoisomerase II/histidine kinase"/>
    <property type="match status" value="1"/>
</dbReference>
<evidence type="ECO:0000256" key="6">
    <source>
        <dbReference type="ARBA" id="ARBA00022777"/>
    </source>
</evidence>
<gene>
    <name evidence="13" type="ORF">J4573_02255</name>
</gene>
<evidence type="ECO:0000313" key="14">
    <source>
        <dbReference type="Proteomes" id="UP000669179"/>
    </source>
</evidence>
<dbReference type="GO" id="GO:0046983">
    <property type="term" value="F:protein dimerization activity"/>
    <property type="evidence" value="ECO:0007669"/>
    <property type="project" value="InterPro"/>
</dbReference>
<accession>A0A939P5V6</accession>
<evidence type="ECO:0000256" key="3">
    <source>
        <dbReference type="ARBA" id="ARBA00022553"/>
    </source>
</evidence>
<dbReference type="InterPro" id="IPR036890">
    <property type="entry name" value="HATPase_C_sf"/>
</dbReference>
<evidence type="ECO:0000259" key="11">
    <source>
        <dbReference type="Pfam" id="PF02518"/>
    </source>
</evidence>
<dbReference type="InterPro" id="IPR011712">
    <property type="entry name" value="Sig_transdc_His_kin_sub3_dim/P"/>
</dbReference>
<dbReference type="GO" id="GO:0016020">
    <property type="term" value="C:membrane"/>
    <property type="evidence" value="ECO:0007669"/>
    <property type="project" value="InterPro"/>
</dbReference>
<keyword evidence="8" id="KW-0902">Two-component regulatory system</keyword>
<organism evidence="13 14">
    <name type="scientific">Actinomadura barringtoniae</name>
    <dbReference type="NCBI Taxonomy" id="1427535"/>
    <lineage>
        <taxon>Bacteria</taxon>
        <taxon>Bacillati</taxon>
        <taxon>Actinomycetota</taxon>
        <taxon>Actinomycetes</taxon>
        <taxon>Streptosporangiales</taxon>
        <taxon>Thermomonosporaceae</taxon>
        <taxon>Actinomadura</taxon>
    </lineage>
</organism>
<dbReference type="RefSeq" id="WP_208253481.1">
    <property type="nucleotide sequence ID" value="NZ_JAGEOJ010000001.1"/>
</dbReference>
<dbReference type="CDD" id="cd16917">
    <property type="entry name" value="HATPase_UhpB-NarQ-NarX-like"/>
    <property type="match status" value="1"/>
</dbReference>
<dbReference type="Pfam" id="PF07730">
    <property type="entry name" value="HisKA_3"/>
    <property type="match status" value="1"/>
</dbReference>
<evidence type="ECO:0000256" key="5">
    <source>
        <dbReference type="ARBA" id="ARBA00022741"/>
    </source>
</evidence>
<dbReference type="InterPro" id="IPR003594">
    <property type="entry name" value="HATPase_dom"/>
</dbReference>
<evidence type="ECO:0000256" key="2">
    <source>
        <dbReference type="ARBA" id="ARBA00012438"/>
    </source>
</evidence>
<evidence type="ECO:0000256" key="8">
    <source>
        <dbReference type="ARBA" id="ARBA00023012"/>
    </source>
</evidence>
<comment type="caution">
    <text evidence="13">The sequence shown here is derived from an EMBL/GenBank/DDBJ whole genome shotgun (WGS) entry which is preliminary data.</text>
</comment>
<keyword evidence="9" id="KW-0812">Transmembrane</keyword>
<feature type="signal peptide" evidence="10">
    <location>
        <begin position="1"/>
        <end position="23"/>
    </location>
</feature>
<reference evidence="13" key="1">
    <citation type="submission" date="2021-03" db="EMBL/GenBank/DDBJ databases">
        <authorList>
            <person name="Kanchanasin P."/>
            <person name="Saeng-In P."/>
            <person name="Phongsopitanun W."/>
            <person name="Yuki M."/>
            <person name="Kudo T."/>
            <person name="Ohkuma M."/>
            <person name="Tanasupawat S."/>
        </authorList>
    </citation>
    <scope>NUCLEOTIDE SEQUENCE</scope>
    <source>
        <strain evidence="13">GKU 128</strain>
    </source>
</reference>
<keyword evidence="10" id="KW-0732">Signal</keyword>
<dbReference type="EC" id="2.7.13.3" evidence="2"/>
<dbReference type="InterPro" id="IPR050482">
    <property type="entry name" value="Sensor_HK_TwoCompSys"/>
</dbReference>
<dbReference type="Gene3D" id="1.20.5.1930">
    <property type="match status" value="1"/>
</dbReference>
<dbReference type="Proteomes" id="UP000669179">
    <property type="component" value="Unassembled WGS sequence"/>
</dbReference>
<evidence type="ECO:0000256" key="10">
    <source>
        <dbReference type="SAM" id="SignalP"/>
    </source>
</evidence>
<feature type="domain" description="Signal transduction histidine kinase subgroup 3 dimerisation and phosphoacceptor" evidence="12">
    <location>
        <begin position="132"/>
        <end position="196"/>
    </location>
</feature>
<evidence type="ECO:0000256" key="7">
    <source>
        <dbReference type="ARBA" id="ARBA00022840"/>
    </source>
</evidence>
<evidence type="ECO:0000313" key="13">
    <source>
        <dbReference type="EMBL" id="MBO2445901.1"/>
    </source>
</evidence>
<proteinExistence type="predicted"/>
<name>A0A939P5V6_9ACTN</name>
<evidence type="ECO:0000256" key="4">
    <source>
        <dbReference type="ARBA" id="ARBA00022679"/>
    </source>
</evidence>
<evidence type="ECO:0000256" key="1">
    <source>
        <dbReference type="ARBA" id="ARBA00000085"/>
    </source>
</evidence>
<dbReference type="Pfam" id="PF02518">
    <property type="entry name" value="HATPase_c"/>
    <property type="match status" value="1"/>
</dbReference>
<dbReference type="Gene3D" id="3.30.565.10">
    <property type="entry name" value="Histidine kinase-like ATPase, C-terminal domain"/>
    <property type="match status" value="1"/>
</dbReference>
<keyword evidence="6 13" id="KW-0418">Kinase</keyword>
<dbReference type="PANTHER" id="PTHR24421">
    <property type="entry name" value="NITRATE/NITRITE SENSOR PROTEIN NARX-RELATED"/>
    <property type="match status" value="1"/>
</dbReference>
<keyword evidence="14" id="KW-1185">Reference proteome</keyword>
<dbReference type="EMBL" id="JAGEOJ010000001">
    <property type="protein sequence ID" value="MBO2445901.1"/>
    <property type="molecule type" value="Genomic_DNA"/>
</dbReference>
<keyword evidence="4" id="KW-0808">Transferase</keyword>
<evidence type="ECO:0000259" key="12">
    <source>
        <dbReference type="Pfam" id="PF07730"/>
    </source>
</evidence>
<keyword evidence="5" id="KW-0547">Nucleotide-binding</keyword>
<dbReference type="PANTHER" id="PTHR24421:SF10">
    <property type="entry name" value="NITRATE_NITRITE SENSOR PROTEIN NARQ"/>
    <property type="match status" value="1"/>
</dbReference>